<organism evidence="1 2">
    <name type="scientific">Blastococcus aurantiacus</name>
    <dbReference type="NCBI Taxonomy" id="1550231"/>
    <lineage>
        <taxon>Bacteria</taxon>
        <taxon>Bacillati</taxon>
        <taxon>Actinomycetota</taxon>
        <taxon>Actinomycetes</taxon>
        <taxon>Geodermatophilales</taxon>
        <taxon>Geodermatophilaceae</taxon>
        <taxon>Blastococcus</taxon>
    </lineage>
</organism>
<name>A0A1G7R0A8_9ACTN</name>
<reference evidence="2" key="1">
    <citation type="submission" date="2016-10" db="EMBL/GenBank/DDBJ databases">
        <authorList>
            <person name="Varghese N."/>
            <person name="Submissions S."/>
        </authorList>
    </citation>
    <scope>NUCLEOTIDE SEQUENCE [LARGE SCALE GENOMIC DNA]</scope>
    <source>
        <strain evidence="2">DSM 44268</strain>
    </source>
</reference>
<evidence type="ECO:0000313" key="1">
    <source>
        <dbReference type="EMBL" id="SDG04167.1"/>
    </source>
</evidence>
<keyword evidence="2" id="KW-1185">Reference proteome</keyword>
<evidence type="ECO:0000313" key="2">
    <source>
        <dbReference type="Proteomes" id="UP000199406"/>
    </source>
</evidence>
<dbReference type="OrthoDB" id="5182292at2"/>
<dbReference type="AlphaFoldDB" id="A0A1G7R0A8"/>
<dbReference type="EMBL" id="FNBT01000010">
    <property type="protein sequence ID" value="SDG04167.1"/>
    <property type="molecule type" value="Genomic_DNA"/>
</dbReference>
<proteinExistence type="predicted"/>
<accession>A0A1G7R0A8</accession>
<protein>
    <recommendedName>
        <fullName evidence="3">Nuclear transport factor 2 family protein</fullName>
    </recommendedName>
</protein>
<dbReference type="Proteomes" id="UP000199406">
    <property type="component" value="Unassembled WGS sequence"/>
</dbReference>
<evidence type="ECO:0008006" key="3">
    <source>
        <dbReference type="Google" id="ProtNLM"/>
    </source>
</evidence>
<sequence>MAVYRDLSDLVQGARRDPAQDWLPAYTQLTADPYRSAELLEISALNDRGITHTGDVLHAPEVVEVDLAGGTDGTLGTVTIEDCVDTRQFPATVEATGEVVSAERPPHIAVATLVFYPPPESRWLVSTIDVRDETC</sequence>
<gene>
    <name evidence="1" type="ORF">SAMN05660662_0107</name>
</gene>
<dbReference type="STRING" id="1550231.SAMN05660662_0107"/>